<evidence type="ECO:0000256" key="8">
    <source>
        <dbReference type="ARBA" id="ARBA00022840"/>
    </source>
</evidence>
<evidence type="ECO:0000256" key="10">
    <source>
        <dbReference type="PROSITE-ProRule" id="PRU10141"/>
    </source>
</evidence>
<evidence type="ECO:0000256" key="3">
    <source>
        <dbReference type="ARBA" id="ARBA00010886"/>
    </source>
</evidence>
<dbReference type="SMART" id="SM00220">
    <property type="entry name" value="S_TKc"/>
    <property type="match status" value="1"/>
</dbReference>
<keyword evidence="9" id="KW-0206">Cytoskeleton</keyword>
<dbReference type="EMBL" id="JBIAPI010000006">
    <property type="protein sequence ID" value="MFF3225910.1"/>
    <property type="molecule type" value="Genomic_DNA"/>
</dbReference>
<feature type="transmembrane region" description="Helical" evidence="11">
    <location>
        <begin position="702"/>
        <end position="726"/>
    </location>
</feature>
<comment type="caution">
    <text evidence="13">The sequence shown here is derived from an EMBL/GenBank/DDBJ whole genome shotgun (WGS) entry which is preliminary data.</text>
</comment>
<keyword evidence="14" id="KW-1185">Reference proteome</keyword>
<reference evidence="13 14" key="1">
    <citation type="submission" date="2024-10" db="EMBL/GenBank/DDBJ databases">
        <title>The Natural Products Discovery Center: Release of the First 8490 Sequenced Strains for Exploring Actinobacteria Biosynthetic Diversity.</title>
        <authorList>
            <person name="Kalkreuter E."/>
            <person name="Kautsar S.A."/>
            <person name="Yang D."/>
            <person name="Bader C.D."/>
            <person name="Teijaro C.N."/>
            <person name="Fluegel L."/>
            <person name="Davis C.M."/>
            <person name="Simpson J.R."/>
            <person name="Lauterbach L."/>
            <person name="Steele A.D."/>
            <person name="Gui C."/>
            <person name="Meng S."/>
            <person name="Li G."/>
            <person name="Viehrig K."/>
            <person name="Ye F."/>
            <person name="Su P."/>
            <person name="Kiefer A.F."/>
            <person name="Nichols A."/>
            <person name="Cepeda A.J."/>
            <person name="Yan W."/>
            <person name="Fan B."/>
            <person name="Jiang Y."/>
            <person name="Adhikari A."/>
            <person name="Zheng C.-J."/>
            <person name="Schuster L."/>
            <person name="Cowan T.M."/>
            <person name="Smanski M.J."/>
            <person name="Chevrette M.G."/>
            <person name="De Carvalho L.P.S."/>
            <person name="Shen B."/>
        </authorList>
    </citation>
    <scope>NUCLEOTIDE SEQUENCE [LARGE SCALE GENOMIC DNA]</scope>
    <source>
        <strain evidence="13 14">NPDC003040</strain>
    </source>
</reference>
<sequence>MEMDRVAATQTALTRLVAEFDSAWEDADEPPDLAAHLPAESGLRRSALIELIKVDLQHRWRETRTGKRLAEYRAQFPELDAAPLPPDLIYEEITARSRRGDDELDLTEYEQDFAAQMAQLATQLDFGSHSAENFRTTLLSDATTSNALDTIAPGTTIDDFDLLIALGQGAFARVFLARQRSMQRLVAVKVSRDRGSEPQTLAQLDHEHIVRVFDQRQIEEQHLKLMYMQYVPGGTLLGVLRLVRSTPPAQRTGQLLLDAVDAAVTAGGVLTPQPSLTRADLAKLSWSETVAWLGSRLATALDYANRAGVLHRDIKPANVLLTADGHPKLADFNISFSTHIPGASPVAYFGGSLAYMSPEQLEACHPTIPTTAADLDTRSDLYALAVVLWELLTGRLPFTDELGLAESDTSLTRMIELRRQPIDERLAATAPPDCPQILRHALLSCLSPDRDDRYASGADLAQHLELTLDRTARDLVDPPSRSLRGRLRMRPMPVVTLSSALGQLLGVLYLSAHNTNLLDMQLGVDGQAQLTNLGLIAGAVGYPVGVAILLYWCRLVFLVPYGLRHGKHYDEQTLAKARADTLACSDRIAAVSFTGWTLALLVFLIKLHDIADLSAGLLFNLIASHFVAAAVAVVYTYFPVTFFVLRWYYPGLVAAGHSSPSESSQLRRLARRSRIYLGIAASVPLFGVAAGVAFLHPTQQQTVLASIVGLCVGGLFAFLGTLRVFYTLDSDLHALDRIVDPHARP</sequence>
<dbReference type="PROSITE" id="PS50011">
    <property type="entry name" value="PROTEIN_KINASE_DOM"/>
    <property type="match status" value="1"/>
</dbReference>
<keyword evidence="11" id="KW-1133">Transmembrane helix</keyword>
<proteinExistence type="inferred from homology"/>
<keyword evidence="4" id="KW-0723">Serine/threonine-protein kinase</keyword>
<organism evidence="13 14">
    <name type="scientific">Nocardia suismassiliense</name>
    <dbReference type="NCBI Taxonomy" id="2077092"/>
    <lineage>
        <taxon>Bacteria</taxon>
        <taxon>Bacillati</taxon>
        <taxon>Actinomycetota</taxon>
        <taxon>Actinomycetes</taxon>
        <taxon>Mycobacteriales</taxon>
        <taxon>Nocardiaceae</taxon>
        <taxon>Nocardia</taxon>
    </lineage>
</organism>
<protein>
    <submittedName>
        <fullName evidence="13">Serine/threonine-protein kinase</fullName>
        <ecNumber evidence="13">2.7.11.1</ecNumber>
    </submittedName>
</protein>
<feature type="transmembrane region" description="Helical" evidence="11">
    <location>
        <begin position="617"/>
        <end position="638"/>
    </location>
</feature>
<dbReference type="InterPro" id="IPR008271">
    <property type="entry name" value="Ser/Thr_kinase_AS"/>
</dbReference>
<feature type="transmembrane region" description="Helical" evidence="11">
    <location>
        <begin position="675"/>
        <end position="696"/>
    </location>
</feature>
<dbReference type="InterPro" id="IPR011009">
    <property type="entry name" value="Kinase-like_dom_sf"/>
</dbReference>
<dbReference type="RefSeq" id="WP_387720733.1">
    <property type="nucleotide sequence ID" value="NZ_JBIAPI010000006.1"/>
</dbReference>
<dbReference type="PANTHER" id="PTHR43289:SF34">
    <property type="entry name" value="SERINE_THREONINE-PROTEIN KINASE YBDM-RELATED"/>
    <property type="match status" value="1"/>
</dbReference>
<evidence type="ECO:0000313" key="14">
    <source>
        <dbReference type="Proteomes" id="UP001601948"/>
    </source>
</evidence>
<dbReference type="InterPro" id="IPR001245">
    <property type="entry name" value="Ser-Thr/Tyr_kinase_cat_dom"/>
</dbReference>
<evidence type="ECO:0000256" key="7">
    <source>
        <dbReference type="ARBA" id="ARBA00022777"/>
    </source>
</evidence>
<evidence type="ECO:0000256" key="2">
    <source>
        <dbReference type="ARBA" id="ARBA00004647"/>
    </source>
</evidence>
<keyword evidence="7 13" id="KW-0418">Kinase</keyword>
<dbReference type="PROSITE" id="PS00107">
    <property type="entry name" value="PROTEIN_KINASE_ATP"/>
    <property type="match status" value="1"/>
</dbReference>
<dbReference type="Gene3D" id="1.10.510.10">
    <property type="entry name" value="Transferase(Phosphotransferase) domain 1"/>
    <property type="match status" value="2"/>
</dbReference>
<evidence type="ECO:0000256" key="11">
    <source>
        <dbReference type="SAM" id="Phobius"/>
    </source>
</evidence>
<name>A0ABW6QXD0_9NOCA</name>
<comment type="similarity">
    <text evidence="3">Belongs to the protein kinase superfamily. NEK Ser/Thr protein kinase family. NIMA subfamily.</text>
</comment>
<evidence type="ECO:0000256" key="5">
    <source>
        <dbReference type="ARBA" id="ARBA00022679"/>
    </source>
</evidence>
<dbReference type="Pfam" id="PF07714">
    <property type="entry name" value="PK_Tyr_Ser-Thr"/>
    <property type="match status" value="1"/>
</dbReference>
<dbReference type="SUPFAM" id="SSF56112">
    <property type="entry name" value="Protein kinase-like (PK-like)"/>
    <property type="match status" value="1"/>
</dbReference>
<dbReference type="PROSITE" id="PS00108">
    <property type="entry name" value="PROTEIN_KINASE_ST"/>
    <property type="match status" value="1"/>
</dbReference>
<accession>A0ABW6QXD0</accession>
<evidence type="ECO:0000256" key="1">
    <source>
        <dbReference type="ARBA" id="ARBA00004300"/>
    </source>
</evidence>
<keyword evidence="9" id="KW-0963">Cytoplasm</keyword>
<evidence type="ECO:0000256" key="9">
    <source>
        <dbReference type="ARBA" id="ARBA00023212"/>
    </source>
</evidence>
<evidence type="ECO:0000313" key="13">
    <source>
        <dbReference type="EMBL" id="MFF3225910.1"/>
    </source>
</evidence>
<evidence type="ECO:0000256" key="4">
    <source>
        <dbReference type="ARBA" id="ARBA00022527"/>
    </source>
</evidence>
<evidence type="ECO:0000259" key="12">
    <source>
        <dbReference type="PROSITE" id="PS50011"/>
    </source>
</evidence>
<feature type="domain" description="Protein kinase" evidence="12">
    <location>
        <begin position="160"/>
        <end position="466"/>
    </location>
</feature>
<comment type="subcellular location">
    <subcellularLocation>
        <location evidence="1">Cytoplasm</location>
        <location evidence="1">Cytoskeleton</location>
        <location evidence="1">Microtubule organizing center</location>
        <location evidence="1">Centrosome</location>
    </subcellularLocation>
    <subcellularLocation>
        <location evidence="2">Cytoplasm</location>
        <location evidence="2">Cytoskeleton</location>
        <location evidence="2">Spindle pole</location>
    </subcellularLocation>
</comment>
<keyword evidence="11" id="KW-0472">Membrane</keyword>
<dbReference type="EC" id="2.7.11.1" evidence="13"/>
<dbReference type="Proteomes" id="UP001601948">
    <property type="component" value="Unassembled WGS sequence"/>
</dbReference>
<dbReference type="CDD" id="cd14014">
    <property type="entry name" value="STKc_PknB_like"/>
    <property type="match status" value="1"/>
</dbReference>
<feature type="transmembrane region" description="Helical" evidence="11">
    <location>
        <begin position="532"/>
        <end position="557"/>
    </location>
</feature>
<dbReference type="GO" id="GO:0004674">
    <property type="term" value="F:protein serine/threonine kinase activity"/>
    <property type="evidence" value="ECO:0007669"/>
    <property type="project" value="UniProtKB-EC"/>
</dbReference>
<dbReference type="PANTHER" id="PTHR43289">
    <property type="entry name" value="MITOGEN-ACTIVATED PROTEIN KINASE KINASE KINASE 20-RELATED"/>
    <property type="match status" value="1"/>
</dbReference>
<gene>
    <name evidence="13" type="ORF">ACFYV7_24145</name>
</gene>
<evidence type="ECO:0000256" key="6">
    <source>
        <dbReference type="ARBA" id="ARBA00022741"/>
    </source>
</evidence>
<keyword evidence="11" id="KW-0812">Transmembrane</keyword>
<dbReference type="InterPro" id="IPR017441">
    <property type="entry name" value="Protein_kinase_ATP_BS"/>
</dbReference>
<keyword evidence="6 10" id="KW-0547">Nucleotide-binding</keyword>
<dbReference type="InterPro" id="IPR000719">
    <property type="entry name" value="Prot_kinase_dom"/>
</dbReference>
<feature type="binding site" evidence="10">
    <location>
        <position position="189"/>
    </location>
    <ligand>
        <name>ATP</name>
        <dbReference type="ChEBI" id="CHEBI:30616"/>
    </ligand>
</feature>
<feature type="transmembrane region" description="Helical" evidence="11">
    <location>
        <begin position="588"/>
        <end position="605"/>
    </location>
</feature>
<keyword evidence="8 10" id="KW-0067">ATP-binding</keyword>
<keyword evidence="5 13" id="KW-0808">Transferase</keyword>